<proteinExistence type="predicted"/>
<evidence type="ECO:0000256" key="1">
    <source>
        <dbReference type="SAM" id="MobiDB-lite"/>
    </source>
</evidence>
<sequence>MRQTKKWNRWGYLELVGCLLELDLELHHGGGPAGADDGGERHDGRHGLRGLGLAAPEVELLDHPAAAAVAPGGEQRRGVGGGVRVG</sequence>
<name>A0A0P0YAH1_ORYSJ</name>
<protein>
    <submittedName>
        <fullName evidence="2">Os12g0497544 protein</fullName>
    </submittedName>
</protein>
<organism evidence="2 3">
    <name type="scientific">Oryza sativa subsp. japonica</name>
    <name type="common">Rice</name>
    <dbReference type="NCBI Taxonomy" id="39947"/>
    <lineage>
        <taxon>Eukaryota</taxon>
        <taxon>Viridiplantae</taxon>
        <taxon>Streptophyta</taxon>
        <taxon>Embryophyta</taxon>
        <taxon>Tracheophyta</taxon>
        <taxon>Spermatophyta</taxon>
        <taxon>Magnoliopsida</taxon>
        <taxon>Liliopsida</taxon>
        <taxon>Poales</taxon>
        <taxon>Poaceae</taxon>
        <taxon>BOP clade</taxon>
        <taxon>Oryzoideae</taxon>
        <taxon>Oryzeae</taxon>
        <taxon>Oryzinae</taxon>
        <taxon>Oryza</taxon>
        <taxon>Oryza sativa</taxon>
    </lineage>
</organism>
<accession>A0A0P0YAH1</accession>
<dbReference type="InParanoid" id="A0A0P0YAH1"/>
<keyword evidence="3" id="KW-1185">Reference proteome</keyword>
<gene>
    <name evidence="2" type="ordered locus">Os12g0497544</name>
    <name evidence="2" type="ORF">OSNPB_120497544</name>
</gene>
<feature type="region of interest" description="Disordered" evidence="1">
    <location>
        <begin position="29"/>
        <end position="48"/>
    </location>
</feature>
<reference evidence="2 3" key="3">
    <citation type="journal article" date="2013" name="Rice">
        <title>Improvement of the Oryza sativa Nipponbare reference genome using next generation sequence and optical map data.</title>
        <authorList>
            <person name="Kawahara Y."/>
            <person name="de la Bastide M."/>
            <person name="Hamilton J.P."/>
            <person name="Kanamori H."/>
            <person name="McCombie W.R."/>
            <person name="Ouyang S."/>
            <person name="Schwartz D.C."/>
            <person name="Tanaka T."/>
            <person name="Wu J."/>
            <person name="Zhou S."/>
            <person name="Childs K.L."/>
            <person name="Davidson R.M."/>
            <person name="Lin H."/>
            <person name="Quesada-Ocampo L."/>
            <person name="Vaillancourt B."/>
            <person name="Sakai H."/>
            <person name="Lee S.S."/>
            <person name="Kim J."/>
            <person name="Numa H."/>
            <person name="Itoh T."/>
            <person name="Buell C.R."/>
            <person name="Matsumoto T."/>
        </authorList>
    </citation>
    <scope>NUCLEOTIDE SEQUENCE [LARGE SCALE GENOMIC DNA]</scope>
    <source>
        <strain evidence="3">cv. Nipponbare</strain>
    </source>
</reference>
<dbReference type="EMBL" id="AP014968">
    <property type="protein sequence ID" value="BAT17231.1"/>
    <property type="molecule type" value="Genomic_DNA"/>
</dbReference>
<dbReference type="Gramene" id="Os12t0497544-00">
    <property type="protein sequence ID" value="Os12t0497544-00"/>
    <property type="gene ID" value="Os12g0497544"/>
</dbReference>
<feature type="non-terminal residue" evidence="2">
    <location>
        <position position="86"/>
    </location>
</feature>
<evidence type="ECO:0000313" key="3">
    <source>
        <dbReference type="Proteomes" id="UP000059680"/>
    </source>
</evidence>
<dbReference type="AlphaFoldDB" id="A0A0P0YAH1"/>
<dbReference type="PaxDb" id="39947-A0A0P0YAH1"/>
<reference evidence="2 3" key="2">
    <citation type="journal article" date="2013" name="Plant Cell Physiol.">
        <title>Rice Annotation Project Database (RAP-DB): an integrative and interactive database for rice genomics.</title>
        <authorList>
            <person name="Sakai H."/>
            <person name="Lee S.S."/>
            <person name="Tanaka T."/>
            <person name="Numa H."/>
            <person name="Kim J."/>
            <person name="Kawahara Y."/>
            <person name="Wakimoto H."/>
            <person name="Yang C.C."/>
            <person name="Iwamoto M."/>
            <person name="Abe T."/>
            <person name="Yamada Y."/>
            <person name="Muto A."/>
            <person name="Inokuchi H."/>
            <person name="Ikemura T."/>
            <person name="Matsumoto T."/>
            <person name="Sasaki T."/>
            <person name="Itoh T."/>
        </authorList>
    </citation>
    <scope>NUCLEOTIDE SEQUENCE [LARGE SCALE GENOMIC DNA]</scope>
    <source>
        <strain evidence="3">cv. Nipponbare</strain>
    </source>
</reference>
<evidence type="ECO:0000313" key="2">
    <source>
        <dbReference type="EMBL" id="BAT17231.1"/>
    </source>
</evidence>
<dbReference type="Proteomes" id="UP000059680">
    <property type="component" value="Chromosome 12"/>
</dbReference>
<reference evidence="3" key="1">
    <citation type="journal article" date="2005" name="Nature">
        <title>The map-based sequence of the rice genome.</title>
        <authorList>
            <consortium name="International rice genome sequencing project (IRGSP)"/>
            <person name="Matsumoto T."/>
            <person name="Wu J."/>
            <person name="Kanamori H."/>
            <person name="Katayose Y."/>
            <person name="Fujisawa M."/>
            <person name="Namiki N."/>
            <person name="Mizuno H."/>
            <person name="Yamamoto K."/>
            <person name="Antonio B.A."/>
            <person name="Baba T."/>
            <person name="Sakata K."/>
            <person name="Nagamura Y."/>
            <person name="Aoki H."/>
            <person name="Arikawa K."/>
            <person name="Arita K."/>
            <person name="Bito T."/>
            <person name="Chiden Y."/>
            <person name="Fujitsuka N."/>
            <person name="Fukunaka R."/>
            <person name="Hamada M."/>
            <person name="Harada C."/>
            <person name="Hayashi A."/>
            <person name="Hijishita S."/>
            <person name="Honda M."/>
            <person name="Hosokawa S."/>
            <person name="Ichikawa Y."/>
            <person name="Idonuma A."/>
            <person name="Iijima M."/>
            <person name="Ikeda M."/>
            <person name="Ikeno M."/>
            <person name="Ito K."/>
            <person name="Ito S."/>
            <person name="Ito T."/>
            <person name="Ito Y."/>
            <person name="Ito Y."/>
            <person name="Iwabuchi A."/>
            <person name="Kamiya K."/>
            <person name="Karasawa W."/>
            <person name="Kurita K."/>
            <person name="Katagiri S."/>
            <person name="Kikuta A."/>
            <person name="Kobayashi H."/>
            <person name="Kobayashi N."/>
            <person name="Machita K."/>
            <person name="Maehara T."/>
            <person name="Masukawa M."/>
            <person name="Mizubayashi T."/>
            <person name="Mukai Y."/>
            <person name="Nagasaki H."/>
            <person name="Nagata Y."/>
            <person name="Naito S."/>
            <person name="Nakashima M."/>
            <person name="Nakama Y."/>
            <person name="Nakamichi Y."/>
            <person name="Nakamura M."/>
            <person name="Meguro A."/>
            <person name="Negishi M."/>
            <person name="Ohta I."/>
            <person name="Ohta T."/>
            <person name="Okamoto M."/>
            <person name="Ono N."/>
            <person name="Saji S."/>
            <person name="Sakaguchi M."/>
            <person name="Sakai K."/>
            <person name="Shibata M."/>
            <person name="Shimokawa T."/>
            <person name="Song J."/>
            <person name="Takazaki Y."/>
            <person name="Terasawa K."/>
            <person name="Tsugane M."/>
            <person name="Tsuji K."/>
            <person name="Ueda S."/>
            <person name="Waki K."/>
            <person name="Yamagata H."/>
            <person name="Yamamoto M."/>
            <person name="Yamamoto S."/>
            <person name="Yamane H."/>
            <person name="Yoshiki S."/>
            <person name="Yoshihara R."/>
            <person name="Yukawa K."/>
            <person name="Zhong H."/>
            <person name="Yano M."/>
            <person name="Yuan Q."/>
            <person name="Ouyang S."/>
            <person name="Liu J."/>
            <person name="Jones K.M."/>
            <person name="Gansberger K."/>
            <person name="Moffat K."/>
            <person name="Hill J."/>
            <person name="Bera J."/>
            <person name="Fadrosh D."/>
            <person name="Jin S."/>
            <person name="Johri S."/>
            <person name="Kim M."/>
            <person name="Overton L."/>
            <person name="Reardon M."/>
            <person name="Tsitrin T."/>
            <person name="Vuong H."/>
            <person name="Weaver B."/>
            <person name="Ciecko A."/>
            <person name="Tallon L."/>
            <person name="Jackson J."/>
            <person name="Pai G."/>
            <person name="Aken S.V."/>
            <person name="Utterback T."/>
            <person name="Reidmuller S."/>
            <person name="Feldblyum T."/>
            <person name="Hsiao J."/>
            <person name="Zismann V."/>
            <person name="Iobst S."/>
            <person name="de Vazeille A.R."/>
            <person name="Buell C.R."/>
            <person name="Ying K."/>
            <person name="Li Y."/>
            <person name="Lu T."/>
            <person name="Huang Y."/>
            <person name="Zhao Q."/>
            <person name="Feng Q."/>
            <person name="Zhang L."/>
            <person name="Zhu J."/>
            <person name="Weng Q."/>
            <person name="Mu J."/>
            <person name="Lu Y."/>
            <person name="Fan D."/>
            <person name="Liu Y."/>
            <person name="Guan J."/>
            <person name="Zhang Y."/>
            <person name="Yu S."/>
            <person name="Liu X."/>
            <person name="Zhang Y."/>
            <person name="Hong G."/>
            <person name="Han B."/>
            <person name="Choisne N."/>
            <person name="Demange N."/>
            <person name="Orjeda G."/>
            <person name="Samain S."/>
            <person name="Cattolico L."/>
            <person name="Pelletier E."/>
            <person name="Couloux A."/>
            <person name="Segurens B."/>
            <person name="Wincker P."/>
            <person name="D'Hont A."/>
            <person name="Scarpelli C."/>
            <person name="Weissenbach J."/>
            <person name="Salanoubat M."/>
            <person name="Quetier F."/>
            <person name="Yu Y."/>
            <person name="Kim H.R."/>
            <person name="Rambo T."/>
            <person name="Currie J."/>
            <person name="Collura K."/>
            <person name="Luo M."/>
            <person name="Yang T."/>
            <person name="Ammiraju J.S.S."/>
            <person name="Engler F."/>
            <person name="Soderlund C."/>
            <person name="Wing R.A."/>
            <person name="Palmer L.E."/>
            <person name="de la Bastide M."/>
            <person name="Spiegel L."/>
            <person name="Nascimento L."/>
            <person name="Zutavern T."/>
            <person name="O'Shaughnessy A."/>
            <person name="Dike S."/>
            <person name="Dedhia N."/>
            <person name="Preston R."/>
            <person name="Balija V."/>
            <person name="McCombie W.R."/>
            <person name="Chow T."/>
            <person name="Chen H."/>
            <person name="Chung M."/>
            <person name="Chen C."/>
            <person name="Shaw J."/>
            <person name="Wu H."/>
            <person name="Hsiao K."/>
            <person name="Chao Y."/>
            <person name="Chu M."/>
            <person name="Cheng C."/>
            <person name="Hour A."/>
            <person name="Lee P."/>
            <person name="Lin S."/>
            <person name="Lin Y."/>
            <person name="Liou J."/>
            <person name="Liu S."/>
            <person name="Hsing Y."/>
            <person name="Raghuvanshi S."/>
            <person name="Mohanty A."/>
            <person name="Bharti A.K."/>
            <person name="Gaur A."/>
            <person name="Gupta V."/>
            <person name="Kumar D."/>
            <person name="Ravi V."/>
            <person name="Vij S."/>
            <person name="Kapur A."/>
            <person name="Khurana P."/>
            <person name="Khurana P."/>
            <person name="Khurana J.P."/>
            <person name="Tyagi A.K."/>
            <person name="Gaikwad K."/>
            <person name="Singh A."/>
            <person name="Dalal V."/>
            <person name="Srivastava S."/>
            <person name="Dixit A."/>
            <person name="Pal A.K."/>
            <person name="Ghazi I.A."/>
            <person name="Yadav M."/>
            <person name="Pandit A."/>
            <person name="Bhargava A."/>
            <person name="Sureshbabu K."/>
            <person name="Batra K."/>
            <person name="Sharma T.R."/>
            <person name="Mohapatra T."/>
            <person name="Singh N.K."/>
            <person name="Messing J."/>
            <person name="Nelson A.B."/>
            <person name="Fuks G."/>
            <person name="Kavchok S."/>
            <person name="Keizer G."/>
            <person name="Linton E."/>
            <person name="Llaca V."/>
            <person name="Song R."/>
            <person name="Tanyolac B."/>
            <person name="Young S."/>
            <person name="Ho-Il K."/>
            <person name="Hahn J.H."/>
            <person name="Sangsakoo G."/>
            <person name="Vanavichit A."/>
            <person name="de Mattos Luiz.A.T."/>
            <person name="Zimmer P.D."/>
            <person name="Malone G."/>
            <person name="Dellagostin O."/>
            <person name="de Oliveira A.C."/>
            <person name="Bevan M."/>
            <person name="Bancroft I."/>
            <person name="Minx P."/>
            <person name="Cordum H."/>
            <person name="Wilson R."/>
            <person name="Cheng Z."/>
            <person name="Jin W."/>
            <person name="Jiang J."/>
            <person name="Leong S.A."/>
            <person name="Iwama H."/>
            <person name="Gojobori T."/>
            <person name="Itoh T."/>
            <person name="Niimura Y."/>
            <person name="Fujii Y."/>
            <person name="Habara T."/>
            <person name="Sakai H."/>
            <person name="Sato Y."/>
            <person name="Wilson G."/>
            <person name="Kumar K."/>
            <person name="McCouch S."/>
            <person name="Juretic N."/>
            <person name="Hoen D."/>
            <person name="Wright S."/>
            <person name="Bruskiewich R."/>
            <person name="Bureau T."/>
            <person name="Miyao A."/>
            <person name="Hirochika H."/>
            <person name="Nishikawa T."/>
            <person name="Kadowaki K."/>
            <person name="Sugiura M."/>
            <person name="Burr B."/>
            <person name="Sasaki T."/>
        </authorList>
    </citation>
    <scope>NUCLEOTIDE SEQUENCE [LARGE SCALE GENOMIC DNA]</scope>
    <source>
        <strain evidence="3">cv. Nipponbare</strain>
    </source>
</reference>